<comment type="caution">
    <text evidence="4">The sequence shown here is derived from an EMBL/GenBank/DDBJ whole genome shotgun (WGS) entry which is preliminary data.</text>
</comment>
<sequence>METSLWDRSADELLTRTASADPTPGGGSVAALTGALGTGLVLMALAVTARRRDLEDAQRSRLADLAARGEALLTRVRAGADQDVADFEALMAAYGRPRDDDEQRAARSAAIRTATVAATRSPLGLAEALADVVDLAAQAEGAVHAGIRSDALAGGDVARGAAWAAIRTADVNLAALERAGADETTELVTRRDAVRRRLETPGTHDPHQQQHQDQRKQGDPA</sequence>
<dbReference type="Proteomes" id="UP000317893">
    <property type="component" value="Unassembled WGS sequence"/>
</dbReference>
<reference evidence="4 5" key="1">
    <citation type="submission" date="2019-06" db="EMBL/GenBank/DDBJ databases">
        <title>Sequencing the genomes of 1000 actinobacteria strains.</title>
        <authorList>
            <person name="Klenk H.-P."/>
        </authorList>
    </citation>
    <scope>NUCLEOTIDE SEQUENCE [LARGE SCALE GENOMIC DNA]</scope>
    <source>
        <strain evidence="4 5">DSM 18607</strain>
    </source>
</reference>
<gene>
    <name evidence="4" type="ORF">FB458_1376</name>
</gene>
<name>A0A542DYX3_9MICO</name>
<feature type="transmembrane region" description="Helical" evidence="2">
    <location>
        <begin position="29"/>
        <end position="49"/>
    </location>
</feature>
<organism evidence="4 5">
    <name type="scientific">Lapillicoccus jejuensis</name>
    <dbReference type="NCBI Taxonomy" id="402171"/>
    <lineage>
        <taxon>Bacteria</taxon>
        <taxon>Bacillati</taxon>
        <taxon>Actinomycetota</taxon>
        <taxon>Actinomycetes</taxon>
        <taxon>Micrococcales</taxon>
        <taxon>Intrasporangiaceae</taxon>
        <taxon>Lapillicoccus</taxon>
    </lineage>
</organism>
<feature type="region of interest" description="Disordered" evidence="1">
    <location>
        <begin position="181"/>
        <end position="221"/>
    </location>
</feature>
<dbReference type="AlphaFoldDB" id="A0A542DYX3"/>
<dbReference type="Pfam" id="PF04961">
    <property type="entry name" value="FTCD_C"/>
    <property type="match status" value="1"/>
</dbReference>
<proteinExistence type="predicted"/>
<feature type="compositionally biased region" description="Basic and acidic residues" evidence="1">
    <location>
        <begin position="188"/>
        <end position="221"/>
    </location>
</feature>
<evidence type="ECO:0000313" key="5">
    <source>
        <dbReference type="Proteomes" id="UP000317893"/>
    </source>
</evidence>
<protein>
    <submittedName>
        <fullName evidence="4">Formimidoyltetrahydrofolate cyclodeaminase</fullName>
    </submittedName>
</protein>
<evidence type="ECO:0000256" key="1">
    <source>
        <dbReference type="SAM" id="MobiDB-lite"/>
    </source>
</evidence>
<dbReference type="OrthoDB" id="3686698at2"/>
<evidence type="ECO:0000259" key="3">
    <source>
        <dbReference type="Pfam" id="PF04961"/>
    </source>
</evidence>
<dbReference type="EMBL" id="VFMN01000001">
    <property type="protein sequence ID" value="TQJ08292.1"/>
    <property type="molecule type" value="Genomic_DNA"/>
</dbReference>
<dbReference type="RefSeq" id="WP_141847824.1">
    <property type="nucleotide sequence ID" value="NZ_BAAAPR010000004.1"/>
</dbReference>
<dbReference type="GO" id="GO:0003824">
    <property type="term" value="F:catalytic activity"/>
    <property type="evidence" value="ECO:0007669"/>
    <property type="project" value="InterPro"/>
</dbReference>
<dbReference type="SUPFAM" id="SSF101262">
    <property type="entry name" value="Methenyltetrahydrofolate cyclohydrolase-like"/>
    <property type="match status" value="1"/>
</dbReference>
<keyword evidence="2" id="KW-0472">Membrane</keyword>
<evidence type="ECO:0000256" key="2">
    <source>
        <dbReference type="SAM" id="Phobius"/>
    </source>
</evidence>
<keyword evidence="2" id="KW-1133">Transmembrane helix</keyword>
<keyword evidence="5" id="KW-1185">Reference proteome</keyword>
<accession>A0A542DYX3</accession>
<feature type="domain" description="Cyclodeaminase/cyclohydrolase" evidence="3">
    <location>
        <begin position="10"/>
        <end position="177"/>
    </location>
</feature>
<dbReference type="InterPro" id="IPR036178">
    <property type="entry name" value="Formintransfe-cycloase-like_sf"/>
</dbReference>
<keyword evidence="2" id="KW-0812">Transmembrane</keyword>
<dbReference type="Gene3D" id="1.20.120.680">
    <property type="entry name" value="Formiminotetrahydrofolate cyclodeaminase monomer, up-and-down helical bundle"/>
    <property type="match status" value="1"/>
</dbReference>
<evidence type="ECO:0000313" key="4">
    <source>
        <dbReference type="EMBL" id="TQJ08292.1"/>
    </source>
</evidence>
<dbReference type="InterPro" id="IPR007044">
    <property type="entry name" value="Cyclodeamin/CycHdrlase"/>
</dbReference>